<dbReference type="Pfam" id="PF13439">
    <property type="entry name" value="Glyco_transf_4"/>
    <property type="match status" value="1"/>
</dbReference>
<dbReference type="SUPFAM" id="SSF53756">
    <property type="entry name" value="UDP-Glycosyltransferase/glycogen phosphorylase"/>
    <property type="match status" value="1"/>
</dbReference>
<evidence type="ECO:0000259" key="2">
    <source>
        <dbReference type="Pfam" id="PF00534"/>
    </source>
</evidence>
<dbReference type="InterPro" id="IPR001296">
    <property type="entry name" value="Glyco_trans_1"/>
</dbReference>
<evidence type="ECO:0000259" key="3">
    <source>
        <dbReference type="Pfam" id="PF13439"/>
    </source>
</evidence>
<dbReference type="CDD" id="cd03809">
    <property type="entry name" value="GT4_MtfB-like"/>
    <property type="match status" value="1"/>
</dbReference>
<dbReference type="KEGG" id="mhu:Mhun_2129"/>
<name>Q2FN91_METHJ</name>
<feature type="domain" description="Glycosyltransferase subfamily 4-like N-terminal" evidence="3">
    <location>
        <begin position="16"/>
        <end position="165"/>
    </location>
</feature>
<dbReference type="STRING" id="323259.Mhun_2129"/>
<keyword evidence="5" id="KW-1185">Reference proteome</keyword>
<dbReference type="EnsemblBacteria" id="ABD41836">
    <property type="protein sequence ID" value="ABD41836"/>
    <property type="gene ID" value="Mhun_2129"/>
</dbReference>
<dbReference type="FunFam" id="3.40.50.2000:FF:000119">
    <property type="entry name" value="Glycosyl transferase group 1"/>
    <property type="match status" value="1"/>
</dbReference>
<accession>Q2FN91</accession>
<dbReference type="OrthoDB" id="132546at2157"/>
<dbReference type="Gene3D" id="3.40.50.2000">
    <property type="entry name" value="Glycogen Phosphorylase B"/>
    <property type="match status" value="2"/>
</dbReference>
<keyword evidence="1 4" id="KW-0808">Transferase</keyword>
<dbReference type="InterPro" id="IPR028098">
    <property type="entry name" value="Glyco_trans_4-like_N"/>
</dbReference>
<dbReference type="CAZy" id="GT4">
    <property type="family name" value="Glycosyltransferase Family 4"/>
</dbReference>
<dbReference type="GO" id="GO:0016757">
    <property type="term" value="F:glycosyltransferase activity"/>
    <property type="evidence" value="ECO:0007669"/>
    <property type="project" value="InterPro"/>
</dbReference>
<gene>
    <name evidence="4" type="ordered locus">Mhun_2129</name>
</gene>
<evidence type="ECO:0000313" key="5">
    <source>
        <dbReference type="Proteomes" id="UP000001941"/>
    </source>
</evidence>
<dbReference type="eggNOG" id="arCOG01411">
    <property type="taxonomic scope" value="Archaea"/>
</dbReference>
<dbReference type="HOGENOM" id="CLU_009583_27_5_2"/>
<feature type="domain" description="Glycosyl transferase family 1" evidence="2">
    <location>
        <begin position="188"/>
        <end position="341"/>
    </location>
</feature>
<proteinExistence type="predicted"/>
<organism evidence="4 5">
    <name type="scientific">Methanospirillum hungatei JF-1 (strain ATCC 27890 / DSM 864 / NBRC 100397 / JF-1)</name>
    <dbReference type="NCBI Taxonomy" id="323259"/>
    <lineage>
        <taxon>Archaea</taxon>
        <taxon>Methanobacteriati</taxon>
        <taxon>Methanobacteriota</taxon>
        <taxon>Stenosarchaea group</taxon>
        <taxon>Methanomicrobia</taxon>
        <taxon>Methanomicrobiales</taxon>
        <taxon>Methanospirillaceae</taxon>
        <taxon>Methanospirillum</taxon>
    </lineage>
</organism>
<dbReference type="Pfam" id="PF00534">
    <property type="entry name" value="Glycos_transf_1"/>
    <property type="match status" value="1"/>
</dbReference>
<sequence>MKVGIFTGDHNQEETGIGNYICNLINEFKTFQIDLSIIRHPKGYSYNIKNQIIPYTISSTGMMVWSCAVSFQKYLFKDLDLVHSPTLALFPIKPHENYVLTVHDIIFKKFPQFIPKGTVRHTKLFFSHNLSIADKILADSHSTKRDLIEIYHVPNDKIEVIPAAADRIYRQLSESDIRKIIHKYNLFKPFILYVGTIEPRKNISKILESFSYCIKWFPDLELVIVGKKGWYYQEVFQRLNQLHIQEKVRFLGYVPLTDLPGLYNAAELFIYISQYEGFGIPPLEAMQCGTPVIASNTSSLPEIIGDGGVMIDPSDPITLANEIKKILSDNHFSEELSYYGLERSKHFSWKKTADMTYGVYEEIMCK</sequence>
<evidence type="ECO:0000313" key="4">
    <source>
        <dbReference type="EMBL" id="ABD41836.1"/>
    </source>
</evidence>
<dbReference type="Proteomes" id="UP000001941">
    <property type="component" value="Chromosome"/>
</dbReference>
<reference evidence="5" key="1">
    <citation type="journal article" date="2016" name="Stand. Genomic Sci.">
        <title>Complete genome sequence of Methanospirillum hungatei type strain JF1.</title>
        <authorList>
            <person name="Gunsalus R.P."/>
            <person name="Cook L.E."/>
            <person name="Crable B."/>
            <person name="Rohlin L."/>
            <person name="McDonald E."/>
            <person name="Mouttaki H."/>
            <person name="Sieber J.R."/>
            <person name="Poweleit N."/>
            <person name="Zhou H."/>
            <person name="Lapidus A.L."/>
            <person name="Daligault H.E."/>
            <person name="Land M."/>
            <person name="Gilna P."/>
            <person name="Ivanova N."/>
            <person name="Kyrpides N."/>
            <person name="Culley D.E."/>
            <person name="McInerney M.J."/>
        </authorList>
    </citation>
    <scope>NUCLEOTIDE SEQUENCE [LARGE SCALE GENOMIC DNA]</scope>
    <source>
        <strain evidence="5">ATCC 27890 / DSM 864 / NBRC 100397 / JF-1</strain>
    </source>
</reference>
<dbReference type="RefSeq" id="WP_011449095.1">
    <property type="nucleotide sequence ID" value="NC_007796.1"/>
</dbReference>
<dbReference type="EMBL" id="CP000254">
    <property type="protein sequence ID" value="ABD41836.1"/>
    <property type="molecule type" value="Genomic_DNA"/>
</dbReference>
<protein>
    <submittedName>
        <fullName evidence="4">Glycosyl transferase, group 1</fullName>
    </submittedName>
</protein>
<dbReference type="GeneID" id="3925245"/>
<dbReference type="AlphaFoldDB" id="Q2FN91"/>
<dbReference type="PANTHER" id="PTHR46401:SF2">
    <property type="entry name" value="GLYCOSYLTRANSFERASE WBBK-RELATED"/>
    <property type="match status" value="1"/>
</dbReference>
<evidence type="ECO:0000256" key="1">
    <source>
        <dbReference type="ARBA" id="ARBA00022679"/>
    </source>
</evidence>
<dbReference type="PANTHER" id="PTHR46401">
    <property type="entry name" value="GLYCOSYLTRANSFERASE WBBK-RELATED"/>
    <property type="match status" value="1"/>
</dbReference>
<dbReference type="InParanoid" id="Q2FN91"/>